<reference evidence="2" key="1">
    <citation type="submission" date="2021-01" db="EMBL/GenBank/DDBJ databases">
        <authorList>
            <person name="Corre E."/>
            <person name="Pelletier E."/>
            <person name="Niang G."/>
            <person name="Scheremetjew M."/>
            <person name="Finn R."/>
            <person name="Kale V."/>
            <person name="Holt S."/>
            <person name="Cochrane G."/>
            <person name="Meng A."/>
            <person name="Brown T."/>
            <person name="Cohen L."/>
        </authorList>
    </citation>
    <scope>NUCLEOTIDE SEQUENCE</scope>
    <source>
        <strain evidence="2">CCMP 769</strain>
    </source>
</reference>
<dbReference type="EMBL" id="HBHW01030736">
    <property type="protein sequence ID" value="CAE0055781.1"/>
    <property type="molecule type" value="Transcribed_RNA"/>
</dbReference>
<evidence type="ECO:0000313" key="2">
    <source>
        <dbReference type="EMBL" id="CAE0055781.1"/>
    </source>
</evidence>
<feature type="transmembrane region" description="Helical" evidence="1">
    <location>
        <begin position="137"/>
        <end position="158"/>
    </location>
</feature>
<accession>A0A7S3EI59</accession>
<protein>
    <submittedName>
        <fullName evidence="2">Uncharacterized protein</fullName>
    </submittedName>
</protein>
<proteinExistence type="predicted"/>
<dbReference type="AlphaFoldDB" id="A0A7S3EI59"/>
<feature type="transmembrane region" description="Helical" evidence="1">
    <location>
        <begin position="97"/>
        <end position="116"/>
    </location>
</feature>
<feature type="transmembrane region" description="Helical" evidence="1">
    <location>
        <begin position="164"/>
        <end position="182"/>
    </location>
</feature>
<keyword evidence="1" id="KW-1133">Transmembrane helix</keyword>
<gene>
    <name evidence="2" type="ORF">RMAR00112_LOCUS23817</name>
</gene>
<sequence length="324" mass="35871">MGAAGDLDGPPRKTEEEELEQLTGCIRDYCAAVDLKILGKREESLDAPEVGSALTPEMKATLMSKVDELEHRRFLLKVPHRTLHGFLDLIITNVLRVLYTILSFFLWIATCFGRISKSSDSSNAFDLDAFDEFYSELLTWGANAVSIASGIVVLLSLLSGNPSTSRVIVITFSATLGALTLLNRMYLRGKALELSFIKYSKSLLIVQIGVFELRKAQLISQPLPKGQNAIINGYINSVEKSLKFAVAQIKHYAYLAPLNRVLFLGGRHVSDFDSLSSYDRRLGKSVETMGFLRNRFMDAQILATIVPTSMVEDIRGDVAVNRGN</sequence>
<organism evidence="2">
    <name type="scientific">Rhodosorus marinus</name>
    <dbReference type="NCBI Taxonomy" id="101924"/>
    <lineage>
        <taxon>Eukaryota</taxon>
        <taxon>Rhodophyta</taxon>
        <taxon>Stylonematophyceae</taxon>
        <taxon>Stylonematales</taxon>
        <taxon>Stylonemataceae</taxon>
        <taxon>Rhodosorus</taxon>
    </lineage>
</organism>
<keyword evidence="1" id="KW-0472">Membrane</keyword>
<evidence type="ECO:0000256" key="1">
    <source>
        <dbReference type="SAM" id="Phobius"/>
    </source>
</evidence>
<name>A0A7S3EI59_9RHOD</name>
<keyword evidence="1" id="KW-0812">Transmembrane</keyword>